<evidence type="ECO:0000313" key="4">
    <source>
        <dbReference type="EMBL" id="STX44072.1"/>
    </source>
</evidence>
<sequence>MGKRTQAEMKSFLLAEKRRLEVIAQLKKCESYEEFSKNLKKYEEKKGKNFFVISSKLNEYHVQRLKKLDEEINQLKEKLKKQFPSPSEQVKLQTSPTSVEAVSSPKQLFVALTISQETKAHLVSNQIENTLCVENSETHYEGSRQRDSKDFVSSAEEGMQEYFVELRTKRERETHLLQVKAQLRILKLKQEELEANYQENLSKGKQEQADKYQKASEAAKSIYHEISLLSTQYIQDGNLDAFKSNSQSLLKEDNENVKILQEHRGWKSFLANLAALIFTAGLAQAGYSIYKGQLSWLKPATDAGQKVENLCTSINTIALTV</sequence>
<dbReference type="STRING" id="45066.Lgra_1823"/>
<evidence type="ECO:0000256" key="1">
    <source>
        <dbReference type="SAM" id="Coils"/>
    </source>
</evidence>
<protein>
    <submittedName>
        <fullName evidence="4">Uncharacterized protein</fullName>
    </submittedName>
</protein>
<keyword evidence="1" id="KW-0175">Coiled coil</keyword>
<feature type="coiled-coil region" evidence="1">
    <location>
        <begin position="176"/>
        <end position="203"/>
    </location>
</feature>
<name>A0A378J8I8_9GAMM</name>
<dbReference type="Proteomes" id="UP000054691">
    <property type="component" value="Unassembled WGS sequence"/>
</dbReference>
<keyword evidence="5" id="KW-1185">Reference proteome</keyword>
<dbReference type="EMBL" id="LNYE01000022">
    <property type="protein sequence ID" value="KTD10857.1"/>
    <property type="molecule type" value="Genomic_DNA"/>
</dbReference>
<evidence type="ECO:0000256" key="2">
    <source>
        <dbReference type="SAM" id="Phobius"/>
    </source>
</evidence>
<feature type="transmembrane region" description="Helical" evidence="2">
    <location>
        <begin position="269"/>
        <end position="290"/>
    </location>
</feature>
<evidence type="ECO:0000313" key="5">
    <source>
        <dbReference type="Proteomes" id="UP000054691"/>
    </source>
</evidence>
<evidence type="ECO:0000313" key="6">
    <source>
        <dbReference type="Proteomes" id="UP000254476"/>
    </source>
</evidence>
<keyword evidence="2" id="KW-0472">Membrane</keyword>
<reference evidence="3 5" key="1">
    <citation type="submission" date="2015-11" db="EMBL/GenBank/DDBJ databases">
        <title>Genomic analysis of 38 Legionella species identifies large and diverse effector repertoires.</title>
        <authorList>
            <person name="Burstein D."/>
            <person name="Amaro F."/>
            <person name="Zusman T."/>
            <person name="Lifshitz Z."/>
            <person name="Cohen O."/>
            <person name="Gilbert J.A."/>
            <person name="Pupko T."/>
            <person name="Shuman H.A."/>
            <person name="Segal G."/>
        </authorList>
    </citation>
    <scope>NUCLEOTIDE SEQUENCE [LARGE SCALE GENOMIC DNA]</scope>
    <source>
        <strain evidence="3 5">Lyon 8420412</strain>
    </source>
</reference>
<dbReference type="Proteomes" id="UP000254476">
    <property type="component" value="Unassembled WGS sequence"/>
</dbReference>
<proteinExistence type="predicted"/>
<evidence type="ECO:0000313" key="3">
    <source>
        <dbReference type="EMBL" id="KTD10857.1"/>
    </source>
</evidence>
<accession>A0A378J8I8</accession>
<dbReference type="OrthoDB" id="5653502at2"/>
<keyword evidence="2" id="KW-0812">Transmembrane</keyword>
<reference evidence="4 6" key="2">
    <citation type="submission" date="2018-06" db="EMBL/GenBank/DDBJ databases">
        <authorList>
            <consortium name="Pathogen Informatics"/>
            <person name="Doyle S."/>
        </authorList>
    </citation>
    <scope>NUCLEOTIDE SEQUENCE [LARGE SCALE GENOMIC DNA]</scope>
    <source>
        <strain evidence="4 6">NCTC12388</strain>
    </source>
</reference>
<keyword evidence="2" id="KW-1133">Transmembrane helix</keyword>
<gene>
    <name evidence="3" type="ORF">Lgra_1823</name>
    <name evidence="4" type="ORF">NCTC12388_01350</name>
</gene>
<dbReference type="EMBL" id="UGOB01000001">
    <property type="protein sequence ID" value="STX44072.1"/>
    <property type="molecule type" value="Genomic_DNA"/>
</dbReference>
<organism evidence="4 6">
    <name type="scientific">Legionella gratiana</name>
    <dbReference type="NCBI Taxonomy" id="45066"/>
    <lineage>
        <taxon>Bacteria</taxon>
        <taxon>Pseudomonadati</taxon>
        <taxon>Pseudomonadota</taxon>
        <taxon>Gammaproteobacteria</taxon>
        <taxon>Legionellales</taxon>
        <taxon>Legionellaceae</taxon>
        <taxon>Legionella</taxon>
    </lineage>
</organism>
<dbReference type="AlphaFoldDB" id="A0A378J8I8"/>